<organism evidence="1 2">
    <name type="scientific">Phytophthora fragariaefolia</name>
    <dbReference type="NCBI Taxonomy" id="1490495"/>
    <lineage>
        <taxon>Eukaryota</taxon>
        <taxon>Sar</taxon>
        <taxon>Stramenopiles</taxon>
        <taxon>Oomycota</taxon>
        <taxon>Peronosporomycetes</taxon>
        <taxon>Peronosporales</taxon>
        <taxon>Peronosporaceae</taxon>
        <taxon>Phytophthora</taxon>
    </lineage>
</organism>
<dbReference type="AlphaFoldDB" id="A0A9W6X4B7"/>
<dbReference type="EMBL" id="BSXT01000606">
    <property type="protein sequence ID" value="GMF30853.1"/>
    <property type="molecule type" value="Genomic_DNA"/>
</dbReference>
<evidence type="ECO:0000313" key="1">
    <source>
        <dbReference type="EMBL" id="GMF30853.1"/>
    </source>
</evidence>
<dbReference type="Proteomes" id="UP001165121">
    <property type="component" value="Unassembled WGS sequence"/>
</dbReference>
<evidence type="ECO:0000313" key="2">
    <source>
        <dbReference type="Proteomes" id="UP001165121"/>
    </source>
</evidence>
<reference evidence="1" key="1">
    <citation type="submission" date="2023-04" db="EMBL/GenBank/DDBJ databases">
        <title>Phytophthora fragariaefolia NBRC 109709.</title>
        <authorList>
            <person name="Ichikawa N."/>
            <person name="Sato H."/>
            <person name="Tonouchi N."/>
        </authorList>
    </citation>
    <scope>NUCLEOTIDE SEQUENCE</scope>
    <source>
        <strain evidence="1">NBRC 109709</strain>
    </source>
</reference>
<keyword evidence="2" id="KW-1185">Reference proteome</keyword>
<gene>
    <name evidence="1" type="ORF">Pfra01_000692000</name>
</gene>
<dbReference type="OrthoDB" id="115201at2759"/>
<sequence length="147" mass="16957">MTMQLRQSPGEWPPLQQRLDDGFTDEVDLVDRWKKSAEEKFKDFWPKDEFGKRAIGADARGLYMFTALKGAAGLAGHPNIVRQDDIDTFVADELREHGVDLARDTSWKVVLRFLRRLRDAGRDFIFKAIDPRTTPPLLDGVGHVYWR</sequence>
<protein>
    <submittedName>
        <fullName evidence="1">Unnamed protein product</fullName>
    </submittedName>
</protein>
<name>A0A9W6X4B7_9STRA</name>
<comment type="caution">
    <text evidence="1">The sequence shown here is derived from an EMBL/GenBank/DDBJ whole genome shotgun (WGS) entry which is preliminary data.</text>
</comment>
<proteinExistence type="predicted"/>
<accession>A0A9W6X4B7</accession>